<dbReference type="AlphaFoldDB" id="A0A0G1FLY8"/>
<dbReference type="EMBL" id="LCFP01000012">
    <property type="protein sequence ID" value="KKS96031.1"/>
    <property type="molecule type" value="Genomic_DNA"/>
</dbReference>
<accession>A0A0G1FLY8</accession>
<dbReference type="SUPFAM" id="SSF52540">
    <property type="entry name" value="P-loop containing nucleoside triphosphate hydrolases"/>
    <property type="match status" value="1"/>
</dbReference>
<dbReference type="Pfam" id="PF13238">
    <property type="entry name" value="AAA_18"/>
    <property type="match status" value="1"/>
</dbReference>
<dbReference type="Gene3D" id="3.40.50.300">
    <property type="entry name" value="P-loop containing nucleotide triphosphate hydrolases"/>
    <property type="match status" value="1"/>
</dbReference>
<gene>
    <name evidence="1" type="ORF">UV73_C0012G0059</name>
</gene>
<dbReference type="PANTHER" id="PTHR41930">
    <property type="entry name" value="UPF0200 PROTEIN MJ1399"/>
    <property type="match status" value="1"/>
</dbReference>
<protein>
    <recommendedName>
        <fullName evidence="3">Dephospho-CoA kinase</fullName>
    </recommendedName>
</protein>
<proteinExistence type="predicted"/>
<dbReference type="Proteomes" id="UP000034894">
    <property type="component" value="Unassembled WGS sequence"/>
</dbReference>
<evidence type="ECO:0000313" key="2">
    <source>
        <dbReference type="Proteomes" id="UP000034894"/>
    </source>
</evidence>
<dbReference type="InterPro" id="IPR027417">
    <property type="entry name" value="P-loop_NTPase"/>
</dbReference>
<reference evidence="1 2" key="1">
    <citation type="journal article" date="2015" name="Nature">
        <title>rRNA introns, odd ribosomes, and small enigmatic genomes across a large radiation of phyla.</title>
        <authorList>
            <person name="Brown C.T."/>
            <person name="Hug L.A."/>
            <person name="Thomas B.C."/>
            <person name="Sharon I."/>
            <person name="Castelle C.J."/>
            <person name="Singh A."/>
            <person name="Wilkins M.J."/>
            <person name="Williams K.H."/>
            <person name="Banfield J.F."/>
        </authorList>
    </citation>
    <scope>NUCLEOTIDE SEQUENCE [LARGE SCALE GENOMIC DNA]</scope>
</reference>
<dbReference type="STRING" id="1618443.UV73_C0012G0059"/>
<dbReference type="PANTHER" id="PTHR41930:SF1">
    <property type="entry name" value="DEPHOSPHO-COA KINASE"/>
    <property type="match status" value="1"/>
</dbReference>
<name>A0A0G1FLY8_9BACT</name>
<evidence type="ECO:0000313" key="1">
    <source>
        <dbReference type="EMBL" id="KKS96031.1"/>
    </source>
</evidence>
<evidence type="ECO:0008006" key="3">
    <source>
        <dbReference type="Google" id="ProtNLM"/>
    </source>
</evidence>
<organism evidence="1 2">
    <name type="scientific">Candidatus Gottesmanbacteria bacterium GW2011_GWA2_43_14</name>
    <dbReference type="NCBI Taxonomy" id="1618443"/>
    <lineage>
        <taxon>Bacteria</taxon>
        <taxon>Candidatus Gottesmaniibacteriota</taxon>
    </lineage>
</organism>
<sequence length="195" mass="22941">MPDWNPGVDQMAKKVVLLIAGLCGSGKTTAARIFRLQGIPVVRMGDATDRFLNSKSKKINETNERRARRELREKFGQDYYARESLPKIKKELAGRKLLALEGLRSEEERLVFSGEFVDCRLLYLESSRKLRIKRLVMRKNRPLKKEQIILRERYERESLGTHRLKKKADYLVKNDGRLESFHEKIRQIIERLKND</sequence>
<comment type="caution">
    <text evidence="1">The sequence shown here is derived from an EMBL/GenBank/DDBJ whole genome shotgun (WGS) entry which is preliminary data.</text>
</comment>